<dbReference type="AlphaFoldDB" id="A0A6G0Z9P6"/>
<dbReference type="InterPro" id="IPR013320">
    <property type="entry name" value="ConA-like_dom_sf"/>
</dbReference>
<accession>A0A6G0Z9P6</accession>
<evidence type="ECO:0000313" key="2">
    <source>
        <dbReference type="Proteomes" id="UP000478052"/>
    </source>
</evidence>
<gene>
    <name evidence="1" type="ORF">FWK35_00006838</name>
</gene>
<name>A0A6G0Z9P6_APHCR</name>
<evidence type="ECO:0000313" key="1">
    <source>
        <dbReference type="EMBL" id="KAF0767564.1"/>
    </source>
</evidence>
<protein>
    <submittedName>
        <fullName evidence="1">Neurexin-1</fullName>
    </submittedName>
</protein>
<comment type="caution">
    <text evidence="1">The sequence shown here is derived from an EMBL/GenBank/DDBJ whole genome shotgun (WGS) entry which is preliminary data.</text>
</comment>
<organism evidence="1 2">
    <name type="scientific">Aphis craccivora</name>
    <name type="common">Cowpea aphid</name>
    <dbReference type="NCBI Taxonomy" id="307492"/>
    <lineage>
        <taxon>Eukaryota</taxon>
        <taxon>Metazoa</taxon>
        <taxon>Ecdysozoa</taxon>
        <taxon>Arthropoda</taxon>
        <taxon>Hexapoda</taxon>
        <taxon>Insecta</taxon>
        <taxon>Pterygota</taxon>
        <taxon>Neoptera</taxon>
        <taxon>Paraneoptera</taxon>
        <taxon>Hemiptera</taxon>
        <taxon>Sternorrhyncha</taxon>
        <taxon>Aphidomorpha</taxon>
        <taxon>Aphidoidea</taxon>
        <taxon>Aphididae</taxon>
        <taxon>Aphidini</taxon>
        <taxon>Aphis</taxon>
        <taxon>Aphis</taxon>
    </lineage>
</organism>
<dbReference type="EMBL" id="VUJU01000942">
    <property type="protein sequence ID" value="KAF0767564.1"/>
    <property type="molecule type" value="Genomic_DNA"/>
</dbReference>
<sequence length="103" mass="11203">MLISSTRLKNLARIYANSIPFVTEYNLPNKTNVSELTRRPGLAVTVDEVYGEQGSSAGAFTSLTLGYLYLGGSENTVALPGTKASTNFVGCIRKYLPKRLNLK</sequence>
<dbReference type="SUPFAM" id="SSF49899">
    <property type="entry name" value="Concanavalin A-like lectins/glucanases"/>
    <property type="match status" value="1"/>
</dbReference>
<keyword evidence="2" id="KW-1185">Reference proteome</keyword>
<dbReference type="OrthoDB" id="6275838at2759"/>
<reference evidence="1 2" key="1">
    <citation type="submission" date="2019-08" db="EMBL/GenBank/DDBJ databases">
        <title>Whole genome of Aphis craccivora.</title>
        <authorList>
            <person name="Voronova N.V."/>
            <person name="Shulinski R.S."/>
            <person name="Bandarenka Y.V."/>
            <person name="Zhorov D.G."/>
            <person name="Warner D."/>
        </authorList>
    </citation>
    <scope>NUCLEOTIDE SEQUENCE [LARGE SCALE GENOMIC DNA]</scope>
    <source>
        <strain evidence="1">180601</strain>
        <tissue evidence="1">Whole Body</tissue>
    </source>
</reference>
<dbReference type="Proteomes" id="UP000478052">
    <property type="component" value="Unassembled WGS sequence"/>
</dbReference>
<dbReference type="Gene3D" id="2.60.120.200">
    <property type="match status" value="1"/>
</dbReference>
<proteinExistence type="predicted"/>